<feature type="compositionally biased region" description="Polar residues" evidence="1">
    <location>
        <begin position="42"/>
        <end position="52"/>
    </location>
</feature>
<dbReference type="GeneTree" id="ENSGT00940000160720"/>
<evidence type="ECO:0000313" key="3">
    <source>
        <dbReference type="Proteomes" id="UP000314982"/>
    </source>
</evidence>
<name>A0A4W5L2U3_9TELE</name>
<dbReference type="Ensembl" id="ENSHHUT00000019422.1">
    <property type="protein sequence ID" value="ENSHHUP00000018749.1"/>
    <property type="gene ID" value="ENSHHUG00000011690.1"/>
</dbReference>
<evidence type="ECO:0000256" key="1">
    <source>
        <dbReference type="SAM" id="MobiDB-lite"/>
    </source>
</evidence>
<evidence type="ECO:0000313" key="2">
    <source>
        <dbReference type="Ensembl" id="ENSHHUP00000018749.1"/>
    </source>
</evidence>
<proteinExistence type="predicted"/>
<sequence length="135" mass="14843">MTMDEVREYERATQEATNRKIGPFPPSISITETPLASVARNGPSSAPSTPLSTEPPEYLSVPKDRPRKKSAPETLTLPDPNRRDSGFRPSHVSSSMPLLMEGGFHSKSHDTWPHSFFPLHGSVVLVPLQKNSPKA</sequence>
<dbReference type="STRING" id="62062.ENSHHUP00000018749"/>
<reference evidence="2" key="2">
    <citation type="submission" date="2025-08" db="UniProtKB">
        <authorList>
            <consortium name="Ensembl"/>
        </authorList>
    </citation>
    <scope>IDENTIFICATION</scope>
</reference>
<feature type="region of interest" description="Disordered" evidence="1">
    <location>
        <begin position="1"/>
        <end position="94"/>
    </location>
</feature>
<dbReference type="Proteomes" id="UP000314982">
    <property type="component" value="Unassembled WGS sequence"/>
</dbReference>
<accession>A0A4W5L2U3</accession>
<reference evidence="2" key="3">
    <citation type="submission" date="2025-09" db="UniProtKB">
        <authorList>
            <consortium name="Ensembl"/>
        </authorList>
    </citation>
    <scope>IDENTIFICATION</scope>
</reference>
<organism evidence="2 3">
    <name type="scientific">Hucho hucho</name>
    <name type="common">huchen</name>
    <dbReference type="NCBI Taxonomy" id="62062"/>
    <lineage>
        <taxon>Eukaryota</taxon>
        <taxon>Metazoa</taxon>
        <taxon>Chordata</taxon>
        <taxon>Craniata</taxon>
        <taxon>Vertebrata</taxon>
        <taxon>Euteleostomi</taxon>
        <taxon>Actinopterygii</taxon>
        <taxon>Neopterygii</taxon>
        <taxon>Teleostei</taxon>
        <taxon>Protacanthopterygii</taxon>
        <taxon>Salmoniformes</taxon>
        <taxon>Salmonidae</taxon>
        <taxon>Salmoninae</taxon>
        <taxon>Hucho</taxon>
    </lineage>
</organism>
<keyword evidence="3" id="KW-1185">Reference proteome</keyword>
<feature type="compositionally biased region" description="Basic and acidic residues" evidence="1">
    <location>
        <begin position="1"/>
        <end position="13"/>
    </location>
</feature>
<dbReference type="AlphaFoldDB" id="A0A4W5L2U3"/>
<protein>
    <submittedName>
        <fullName evidence="2">Uncharacterized protein</fullName>
    </submittedName>
</protein>
<reference evidence="3" key="1">
    <citation type="submission" date="2018-06" db="EMBL/GenBank/DDBJ databases">
        <title>Genome assembly of Danube salmon.</title>
        <authorList>
            <person name="Macqueen D.J."/>
            <person name="Gundappa M.K."/>
        </authorList>
    </citation>
    <scope>NUCLEOTIDE SEQUENCE [LARGE SCALE GENOMIC DNA]</scope>
</reference>